<feature type="signal peptide" evidence="1">
    <location>
        <begin position="1"/>
        <end position="22"/>
    </location>
</feature>
<sequence length="159" mass="16420">MRFACACLLASASLLLPSAAGAAVVWQGLATVTAATPSCRSDVSERRSIAVGTVFRTVLRPKNLSDNGPDTRVAFVHDGQAHFAIILPGGSASGTYASFGVTHSGLLKANDAAPYAKMAMTPKSPSATTPFVTFAGKVENFMFISGCTISFSAAYGLRP</sequence>
<dbReference type="AlphaFoldDB" id="A0A9E6UKW3"/>
<reference evidence="2" key="1">
    <citation type="submission" date="2021-08" db="EMBL/GenBank/DDBJ databases">
        <authorList>
            <person name="Zhang H."/>
            <person name="Xu M."/>
            <person name="Yu Z."/>
            <person name="Yang L."/>
            <person name="Cai Y."/>
        </authorList>
    </citation>
    <scope>NUCLEOTIDE SEQUENCE</scope>
    <source>
        <strain evidence="2">CHL1</strain>
    </source>
</reference>
<accession>A0A9E6UKW3</accession>
<feature type="chain" id="PRO_5039373486" evidence="1">
    <location>
        <begin position="23"/>
        <end position="159"/>
    </location>
</feature>
<evidence type="ECO:0000256" key="1">
    <source>
        <dbReference type="SAM" id="SignalP"/>
    </source>
</evidence>
<keyword evidence="1" id="KW-0732">Signal</keyword>
<protein>
    <submittedName>
        <fullName evidence="2">Uncharacterized protein</fullName>
    </submittedName>
</protein>
<evidence type="ECO:0000313" key="3">
    <source>
        <dbReference type="Proteomes" id="UP000825701"/>
    </source>
</evidence>
<gene>
    <name evidence="2" type="ORF">K6K41_14510</name>
</gene>
<dbReference type="EMBL" id="CP081869">
    <property type="protein sequence ID" value="QZN98335.1"/>
    <property type="molecule type" value="Genomic_DNA"/>
</dbReference>
<dbReference type="KEGG" id="cmet:K6K41_14510"/>
<dbReference type="Proteomes" id="UP000825701">
    <property type="component" value="Chromosome"/>
</dbReference>
<keyword evidence="3" id="KW-1185">Reference proteome</keyword>
<dbReference type="RefSeq" id="WP_261401243.1">
    <property type="nucleotide sequence ID" value="NZ_CP081869.1"/>
</dbReference>
<proteinExistence type="predicted"/>
<evidence type="ECO:0000313" key="2">
    <source>
        <dbReference type="EMBL" id="QZN98335.1"/>
    </source>
</evidence>
<organism evidence="2 3">
    <name type="scientific">Chenggangzhangella methanolivorans</name>
    <dbReference type="NCBI Taxonomy" id="1437009"/>
    <lineage>
        <taxon>Bacteria</taxon>
        <taxon>Pseudomonadati</taxon>
        <taxon>Pseudomonadota</taxon>
        <taxon>Alphaproteobacteria</taxon>
        <taxon>Hyphomicrobiales</taxon>
        <taxon>Methylopilaceae</taxon>
        <taxon>Chenggangzhangella</taxon>
    </lineage>
</organism>
<name>A0A9E6UKW3_9HYPH</name>